<sequence length="332" mass="35996">MFLLYSSHTQAQPSAFGLVRDQQCHDDAQTAMSQSTYTPQHAPTPSHAHTHQYSMRNEMLALVQGNATPTSTTTSLWVALNQHAAIDPDLGTAWPTGSDADESDNGKYRSSVIGDGRGTSAMRKLTSPACILSYLLSWMLPTPINSDEAQYLWWSFAELQRASIRLGAFLRCRCGVEPGATAVFFSPVSAEWALLLSVASLNRYTAVTLPNNVLRPRNQLLQDQINDLAPSIIVVTSEAEARHVVANISTNISIGISLERFTKVAPDGWISMADIAAGMASQGEDYIGTMATLQDEPDDHERTAFVVCTSGSTGKPKGCPFNTCRSFPLPSL</sequence>
<comment type="caution">
    <text evidence="1">The sequence shown here is derived from an EMBL/GenBank/DDBJ whole genome shotgun (WGS) entry which is preliminary data.</text>
</comment>
<keyword evidence="2" id="KW-1185">Reference proteome</keyword>
<organism evidence="1 2">
    <name type="scientific">Lecanicillium saksenae</name>
    <dbReference type="NCBI Taxonomy" id="468837"/>
    <lineage>
        <taxon>Eukaryota</taxon>
        <taxon>Fungi</taxon>
        <taxon>Dikarya</taxon>
        <taxon>Ascomycota</taxon>
        <taxon>Pezizomycotina</taxon>
        <taxon>Sordariomycetes</taxon>
        <taxon>Hypocreomycetidae</taxon>
        <taxon>Hypocreales</taxon>
        <taxon>Cordycipitaceae</taxon>
        <taxon>Lecanicillium</taxon>
    </lineage>
</organism>
<accession>A0ACC1QE15</accession>
<gene>
    <name evidence="1" type="ORF">NLG97_g11111</name>
</gene>
<name>A0ACC1QE15_9HYPO</name>
<evidence type="ECO:0000313" key="2">
    <source>
        <dbReference type="Proteomes" id="UP001148737"/>
    </source>
</evidence>
<dbReference type="EMBL" id="JANAKD010003261">
    <property type="protein sequence ID" value="KAJ3472294.1"/>
    <property type="molecule type" value="Genomic_DNA"/>
</dbReference>
<evidence type="ECO:0000313" key="1">
    <source>
        <dbReference type="EMBL" id="KAJ3472294.1"/>
    </source>
</evidence>
<proteinExistence type="predicted"/>
<dbReference type="Proteomes" id="UP001148737">
    <property type="component" value="Unassembled WGS sequence"/>
</dbReference>
<protein>
    <submittedName>
        <fullName evidence="1">Uncharacterized protein</fullName>
    </submittedName>
</protein>
<reference evidence="1" key="1">
    <citation type="submission" date="2022-07" db="EMBL/GenBank/DDBJ databases">
        <title>Genome Sequence of Lecanicillium saksenae.</title>
        <authorList>
            <person name="Buettner E."/>
        </authorList>
    </citation>
    <scope>NUCLEOTIDE SEQUENCE</scope>
    <source>
        <strain evidence="1">VT-O1</strain>
    </source>
</reference>